<organism evidence="2 3">
    <name type="scientific">Lucilia cuprina</name>
    <name type="common">Green bottle fly</name>
    <name type="synonym">Australian sheep blowfly</name>
    <dbReference type="NCBI Taxonomy" id="7375"/>
    <lineage>
        <taxon>Eukaryota</taxon>
        <taxon>Metazoa</taxon>
        <taxon>Ecdysozoa</taxon>
        <taxon>Arthropoda</taxon>
        <taxon>Hexapoda</taxon>
        <taxon>Insecta</taxon>
        <taxon>Pterygota</taxon>
        <taxon>Neoptera</taxon>
        <taxon>Endopterygota</taxon>
        <taxon>Diptera</taxon>
        <taxon>Brachycera</taxon>
        <taxon>Muscomorpha</taxon>
        <taxon>Oestroidea</taxon>
        <taxon>Calliphoridae</taxon>
        <taxon>Luciliinae</taxon>
        <taxon>Lucilia</taxon>
    </lineage>
</organism>
<dbReference type="Pfam" id="PF09783">
    <property type="entry name" value="Vac_ImportDeg"/>
    <property type="match status" value="1"/>
</dbReference>
<keyword evidence="3" id="KW-1185">Reference proteome</keyword>
<dbReference type="OrthoDB" id="62at2759"/>
<dbReference type="PANTHER" id="PTHR14534:SF3">
    <property type="entry name" value="GID COMPLEX SUBUNIT 4 HOMOLOG"/>
    <property type="match status" value="1"/>
</dbReference>
<dbReference type="PANTHER" id="PTHR14534">
    <property type="entry name" value="VACUOLAR IMPORT AND DEGRADATION PROTEIN 24"/>
    <property type="match status" value="1"/>
</dbReference>
<dbReference type="GO" id="GO:0007039">
    <property type="term" value="P:protein catabolic process in the vacuole"/>
    <property type="evidence" value="ECO:0007669"/>
    <property type="project" value="TreeGrafter"/>
</dbReference>
<evidence type="ECO:0000256" key="1">
    <source>
        <dbReference type="ARBA" id="ARBA00061469"/>
    </source>
</evidence>
<dbReference type="STRING" id="7375.A0A0L0BMR8"/>
<dbReference type="GO" id="GO:0005773">
    <property type="term" value="C:vacuole"/>
    <property type="evidence" value="ECO:0007669"/>
    <property type="project" value="GOC"/>
</dbReference>
<dbReference type="GO" id="GO:0043161">
    <property type="term" value="P:proteasome-mediated ubiquitin-dependent protein catabolic process"/>
    <property type="evidence" value="ECO:0007669"/>
    <property type="project" value="TreeGrafter"/>
</dbReference>
<dbReference type="GO" id="GO:0034657">
    <property type="term" value="C:GID complex"/>
    <property type="evidence" value="ECO:0007669"/>
    <property type="project" value="TreeGrafter"/>
</dbReference>
<proteinExistence type="inferred from homology"/>
<protein>
    <recommendedName>
        <fullName evidence="4">Glucose-induced degradation protein 4</fullName>
    </recommendedName>
</protein>
<comment type="caution">
    <text evidence="2">The sequence shown here is derived from an EMBL/GenBank/DDBJ whole genome shotgun (WGS) entry which is preliminary data.</text>
</comment>
<dbReference type="GO" id="GO:0006623">
    <property type="term" value="P:protein targeting to vacuole"/>
    <property type="evidence" value="ECO:0007669"/>
    <property type="project" value="TreeGrafter"/>
</dbReference>
<dbReference type="AlphaFoldDB" id="A0A0L0BMR8"/>
<name>A0A0L0BMR8_LUCCU</name>
<evidence type="ECO:0000313" key="3">
    <source>
        <dbReference type="Proteomes" id="UP000037069"/>
    </source>
</evidence>
<reference evidence="2 3" key="1">
    <citation type="journal article" date="2015" name="Nat. Commun.">
        <title>Lucilia cuprina genome unlocks parasitic fly biology to underpin future interventions.</title>
        <authorList>
            <person name="Anstead C.A."/>
            <person name="Korhonen P.K."/>
            <person name="Young N.D."/>
            <person name="Hall R.S."/>
            <person name="Jex A.R."/>
            <person name="Murali S.C."/>
            <person name="Hughes D.S."/>
            <person name="Lee S.F."/>
            <person name="Perry T."/>
            <person name="Stroehlein A.J."/>
            <person name="Ansell B.R."/>
            <person name="Breugelmans B."/>
            <person name="Hofmann A."/>
            <person name="Qu J."/>
            <person name="Dugan S."/>
            <person name="Lee S.L."/>
            <person name="Chao H."/>
            <person name="Dinh H."/>
            <person name="Han Y."/>
            <person name="Doddapaneni H.V."/>
            <person name="Worley K.C."/>
            <person name="Muzny D.M."/>
            <person name="Ioannidis P."/>
            <person name="Waterhouse R.M."/>
            <person name="Zdobnov E.M."/>
            <person name="James P.J."/>
            <person name="Bagnall N.H."/>
            <person name="Kotze A.C."/>
            <person name="Gibbs R.A."/>
            <person name="Richards S."/>
            <person name="Batterham P."/>
            <person name="Gasser R.B."/>
        </authorList>
    </citation>
    <scope>NUCLEOTIDE SEQUENCE [LARGE SCALE GENOMIC DNA]</scope>
    <source>
        <strain evidence="2 3">LS</strain>
        <tissue evidence="2">Full body</tissue>
    </source>
</reference>
<comment type="similarity">
    <text evidence="1">Belongs to the GID4/VID24 family.</text>
</comment>
<dbReference type="GO" id="GO:0045721">
    <property type="term" value="P:negative regulation of gluconeogenesis"/>
    <property type="evidence" value="ECO:0007669"/>
    <property type="project" value="TreeGrafter"/>
</dbReference>
<dbReference type="InterPro" id="IPR018618">
    <property type="entry name" value="GID4/10-like"/>
</dbReference>
<evidence type="ECO:0008006" key="4">
    <source>
        <dbReference type="Google" id="ProtNLM"/>
    </source>
</evidence>
<sequence length="107" mass="12680">MSCASSKFKAFEEYQETFNSDSFDYSTLAKSDYVFMRWKEHFLVPDHTIRDINGASFAGFYYICFTKSTGKVEGYYYHRSSELYQSIDLNHIEEKCIQIKLKTLLYL</sequence>
<accession>A0A0L0BMR8</accession>
<dbReference type="Proteomes" id="UP000037069">
    <property type="component" value="Unassembled WGS sequence"/>
</dbReference>
<dbReference type="EMBL" id="JRES01001713">
    <property type="protein sequence ID" value="KNC20559.1"/>
    <property type="molecule type" value="Genomic_DNA"/>
</dbReference>
<gene>
    <name evidence="2" type="ORF">FF38_01895</name>
</gene>
<evidence type="ECO:0000313" key="2">
    <source>
        <dbReference type="EMBL" id="KNC20559.1"/>
    </source>
</evidence>